<comment type="catalytic activity">
    <reaction evidence="13">
        <text>L-alpha-aminoacyl-L-lysine(out) = L-alpha-aminoacyl-L-lysine(in)</text>
        <dbReference type="Rhea" id="RHEA:79383"/>
        <dbReference type="ChEBI" id="CHEBI:229966"/>
    </reaction>
</comment>
<feature type="transmembrane region" description="Helical" evidence="25">
    <location>
        <begin position="140"/>
        <end position="161"/>
    </location>
</feature>
<feature type="transmembrane region" description="Helical" evidence="25">
    <location>
        <begin position="301"/>
        <end position="318"/>
    </location>
</feature>
<dbReference type="CDD" id="cd17340">
    <property type="entry name" value="MFS_MFSD1"/>
    <property type="match status" value="1"/>
</dbReference>
<dbReference type="InterPro" id="IPR036259">
    <property type="entry name" value="MFS_trans_sf"/>
</dbReference>
<dbReference type="InterPro" id="IPR011701">
    <property type="entry name" value="MFS"/>
</dbReference>
<reference evidence="27" key="2">
    <citation type="submission" date="2023-05" db="EMBL/GenBank/DDBJ databases">
        <authorList>
            <person name="Fouks B."/>
        </authorList>
    </citation>
    <scope>NUCLEOTIDE SEQUENCE</scope>
    <source>
        <strain evidence="27">Stay&amp;Tobe</strain>
        <tissue evidence="27">Testes</tissue>
    </source>
</reference>
<keyword evidence="6 25" id="KW-0472">Membrane</keyword>
<evidence type="ECO:0000256" key="12">
    <source>
        <dbReference type="ARBA" id="ARBA00044891"/>
    </source>
</evidence>
<gene>
    <name evidence="27" type="ORF">L9F63_020975</name>
</gene>
<evidence type="ECO:0000256" key="5">
    <source>
        <dbReference type="ARBA" id="ARBA00022989"/>
    </source>
</evidence>
<evidence type="ECO:0000256" key="24">
    <source>
        <dbReference type="ARBA" id="ARBA00046376"/>
    </source>
</evidence>
<comment type="catalytic activity">
    <reaction evidence="14">
        <text>L-aspartyl-L-lysine(out) = L-aspartyl-L-lysine(in)</text>
        <dbReference type="Rhea" id="RHEA:79411"/>
        <dbReference type="ChEBI" id="CHEBI:229953"/>
    </reaction>
</comment>
<feature type="transmembrane region" description="Helical" evidence="25">
    <location>
        <begin position="207"/>
        <end position="229"/>
    </location>
</feature>
<evidence type="ECO:0000256" key="16">
    <source>
        <dbReference type="ARBA" id="ARBA00044900"/>
    </source>
</evidence>
<evidence type="ECO:0000256" key="23">
    <source>
        <dbReference type="ARBA" id="ARBA00045709"/>
    </source>
</evidence>
<keyword evidence="7" id="KW-0458">Lysosome</keyword>
<evidence type="ECO:0000256" key="11">
    <source>
        <dbReference type="ARBA" id="ARBA00044884"/>
    </source>
</evidence>
<dbReference type="InterPro" id="IPR052187">
    <property type="entry name" value="MFSD1"/>
</dbReference>
<comment type="subcellular location">
    <subcellularLocation>
        <location evidence="1">Lysosome membrane</location>
        <topology evidence="1">Multi-pass membrane protein</topology>
    </subcellularLocation>
</comment>
<comment type="catalytic activity">
    <reaction evidence="16">
        <text>L-lysyl-L-lysine(out) = L-lysyl-L-lysine(in)</text>
        <dbReference type="Rhea" id="RHEA:79403"/>
        <dbReference type="ChEBI" id="CHEBI:229956"/>
    </reaction>
</comment>
<evidence type="ECO:0000256" key="17">
    <source>
        <dbReference type="ARBA" id="ARBA00044903"/>
    </source>
</evidence>
<evidence type="ECO:0000256" key="22">
    <source>
        <dbReference type="ARBA" id="ARBA00045018"/>
    </source>
</evidence>
<comment type="catalytic activity">
    <reaction evidence="18">
        <text>L-histidyl-L-alpha-amino acid(out) = L-histidyl-L-alpha-amino acid(in)</text>
        <dbReference type="Rhea" id="RHEA:79379"/>
        <dbReference type="ChEBI" id="CHEBI:229964"/>
    </reaction>
</comment>
<evidence type="ECO:0000256" key="9">
    <source>
        <dbReference type="ARBA" id="ARBA00044878"/>
    </source>
</evidence>
<comment type="function">
    <text evidence="23">Lysosomal dipeptide uniporter that selectively exports lysine, arginine or histidine-containing dipeptides with a net positive charge from the lysosome lumen into the cytosol. Could play a role in a specific type of protein O-glycosylation indirectly regulating macrophages migration and tissue invasion. Also essential for liver homeostasis.</text>
</comment>
<feature type="domain" description="Major facilitator superfamily (MFS) profile" evidence="26">
    <location>
        <begin position="41"/>
        <end position="440"/>
    </location>
</feature>
<comment type="catalytic activity">
    <reaction evidence="9">
        <text>L-histidyl-glycine(out) = L-histidyl-glycine(in)</text>
        <dbReference type="Rhea" id="RHEA:79395"/>
        <dbReference type="ChEBI" id="CHEBI:229957"/>
    </reaction>
</comment>
<evidence type="ECO:0000256" key="21">
    <source>
        <dbReference type="ARBA" id="ARBA00044985"/>
    </source>
</evidence>
<comment type="catalytic activity">
    <reaction evidence="8">
        <text>L-lysyl-L-alanine(out) = L-lysyl-L-alanine(in)</text>
        <dbReference type="Rhea" id="RHEA:79399"/>
        <dbReference type="ChEBI" id="CHEBI:229954"/>
    </reaction>
</comment>
<keyword evidence="5 25" id="KW-1133">Transmembrane helix</keyword>
<evidence type="ECO:0000256" key="8">
    <source>
        <dbReference type="ARBA" id="ARBA00044876"/>
    </source>
</evidence>
<feature type="transmembrane region" description="Helical" evidence="25">
    <location>
        <begin position="350"/>
        <end position="375"/>
    </location>
</feature>
<dbReference type="EMBL" id="JASPKZ010007374">
    <property type="protein sequence ID" value="KAJ9584672.1"/>
    <property type="molecule type" value="Genomic_DNA"/>
</dbReference>
<evidence type="ECO:0000256" key="18">
    <source>
        <dbReference type="ARBA" id="ARBA00044912"/>
    </source>
</evidence>
<evidence type="ECO:0000313" key="28">
    <source>
        <dbReference type="Proteomes" id="UP001233999"/>
    </source>
</evidence>
<dbReference type="Pfam" id="PF07690">
    <property type="entry name" value="MFS_1"/>
    <property type="match status" value="1"/>
</dbReference>
<sequence>MEGDVSSESNVNEAPENNVELTGCSANPCCNPSHPLHRFSALLFMCLLGFGSYFCYDNPGALQDNFISDMDLTTAEFVNLYSWYSWPNVVLCFVGGFLIDRVFGIRLGTVLYAGLVVVGQIVFALGGIFDAFWLMVVGRFIFGIGGEPLAVAQNNYAVLWFKGKELNMVFGLQLSFARVGSTVNFNVMEPLYSWVNQYYEGYTCIGVVLLIASSTCFMSLICALLLAFMDLRAERILKKKVAQEGEVVRLTDVKDFSAVFWLISVVCVAYYVAVFPFIALGKVFFIRKFEFSPDNANTVNSIVYIISAVASPVLGLLVDKVGKNVFWIFLSVLVSIGCHALLAFTFINPYVAMCILGIAYSMLASALWPMVALVIPEYQLGTAYGIVQSVQNLGLAVITLAAGRIVDSGGYLLLEVFFLGWLCLALIMSVVIWILDASGNGILNMTPKQREVYERNRLAAEALEREKLLASGSMSDITPHDLLQPHSDFHIRNRYLSRIGAPLPSNYSLINKGLAYRALR</sequence>
<evidence type="ECO:0000256" key="14">
    <source>
        <dbReference type="ARBA" id="ARBA00044898"/>
    </source>
</evidence>
<feature type="transmembrane region" description="Helical" evidence="25">
    <location>
        <begin position="411"/>
        <end position="435"/>
    </location>
</feature>
<comment type="catalytic activity">
    <reaction evidence="17">
        <text>L-arginyl-glycine(out) = L-arginyl-glycine(in)</text>
        <dbReference type="Rhea" id="RHEA:79391"/>
        <dbReference type="ChEBI" id="CHEBI:229955"/>
    </reaction>
</comment>
<dbReference type="PANTHER" id="PTHR23512">
    <property type="entry name" value="MAJOR FACILITATOR SUPERFAMILY DOMAIN-CONTAINING PROTEIN 1"/>
    <property type="match status" value="1"/>
</dbReference>
<organism evidence="27 28">
    <name type="scientific">Diploptera punctata</name>
    <name type="common">Pacific beetle cockroach</name>
    <dbReference type="NCBI Taxonomy" id="6984"/>
    <lineage>
        <taxon>Eukaryota</taxon>
        <taxon>Metazoa</taxon>
        <taxon>Ecdysozoa</taxon>
        <taxon>Arthropoda</taxon>
        <taxon>Hexapoda</taxon>
        <taxon>Insecta</taxon>
        <taxon>Pterygota</taxon>
        <taxon>Neoptera</taxon>
        <taxon>Polyneoptera</taxon>
        <taxon>Dictyoptera</taxon>
        <taxon>Blattodea</taxon>
        <taxon>Blaberoidea</taxon>
        <taxon>Blaberidae</taxon>
        <taxon>Diplopterinae</taxon>
        <taxon>Diploptera</taxon>
    </lineage>
</organism>
<comment type="catalytic activity">
    <reaction evidence="19">
        <text>L-alanyl-L-lysine(out) = L-alanyl-L-lysine(in)</text>
        <dbReference type="Rhea" id="RHEA:79415"/>
        <dbReference type="ChEBI" id="CHEBI:192470"/>
    </reaction>
</comment>
<comment type="catalytic activity">
    <reaction evidence="11">
        <text>L-alpha-aminoacyl-L-histidine(out) = L-alpha-aminoacyl-L-histidine(in)</text>
        <dbReference type="Rhea" id="RHEA:79375"/>
        <dbReference type="ChEBI" id="CHEBI:229967"/>
    </reaction>
</comment>
<reference evidence="27" key="1">
    <citation type="journal article" date="2023" name="IScience">
        <title>Live-bearing cockroach genome reveals convergent evolutionary mechanisms linked to viviparity in insects and beyond.</title>
        <authorList>
            <person name="Fouks B."/>
            <person name="Harrison M.C."/>
            <person name="Mikhailova A.A."/>
            <person name="Marchal E."/>
            <person name="English S."/>
            <person name="Carruthers M."/>
            <person name="Jennings E.C."/>
            <person name="Chiamaka E.L."/>
            <person name="Frigard R.A."/>
            <person name="Pippel M."/>
            <person name="Attardo G.M."/>
            <person name="Benoit J.B."/>
            <person name="Bornberg-Bauer E."/>
            <person name="Tobe S.S."/>
        </authorList>
    </citation>
    <scope>NUCLEOTIDE SEQUENCE</scope>
    <source>
        <strain evidence="27">Stay&amp;Tobe</strain>
    </source>
</reference>
<dbReference type="PROSITE" id="PS50850">
    <property type="entry name" value="MFS"/>
    <property type="match status" value="1"/>
</dbReference>
<evidence type="ECO:0000256" key="25">
    <source>
        <dbReference type="SAM" id="Phobius"/>
    </source>
</evidence>
<feature type="transmembrane region" description="Helical" evidence="25">
    <location>
        <begin position="382"/>
        <end position="405"/>
    </location>
</feature>
<evidence type="ECO:0000256" key="15">
    <source>
        <dbReference type="ARBA" id="ARBA00044899"/>
    </source>
</evidence>
<evidence type="ECO:0000256" key="19">
    <source>
        <dbReference type="ARBA" id="ARBA00044919"/>
    </source>
</evidence>
<evidence type="ECO:0000256" key="1">
    <source>
        <dbReference type="ARBA" id="ARBA00004155"/>
    </source>
</evidence>
<dbReference type="AlphaFoldDB" id="A0AAD7ZR80"/>
<name>A0AAD7ZR80_DIPPU</name>
<evidence type="ECO:0000256" key="6">
    <source>
        <dbReference type="ARBA" id="ARBA00023136"/>
    </source>
</evidence>
<dbReference type="InterPro" id="IPR020846">
    <property type="entry name" value="MFS_dom"/>
</dbReference>
<keyword evidence="3" id="KW-0813">Transport</keyword>
<dbReference type="Proteomes" id="UP001233999">
    <property type="component" value="Unassembled WGS sequence"/>
</dbReference>
<feature type="transmembrane region" description="Helical" evidence="25">
    <location>
        <begin position="41"/>
        <end position="61"/>
    </location>
</feature>
<comment type="similarity">
    <text evidence="2">Belongs to the major facilitator superfamily.</text>
</comment>
<evidence type="ECO:0000313" key="27">
    <source>
        <dbReference type="EMBL" id="KAJ9584672.1"/>
    </source>
</evidence>
<comment type="caution">
    <text evidence="27">The sequence shown here is derived from an EMBL/GenBank/DDBJ whole genome shotgun (WGS) entry which is preliminary data.</text>
</comment>
<evidence type="ECO:0000256" key="4">
    <source>
        <dbReference type="ARBA" id="ARBA00022692"/>
    </source>
</evidence>
<accession>A0AAD7ZR80</accession>
<comment type="catalytic activity">
    <reaction evidence="20">
        <text>L-lysyl-glycine(out) = L-lysyl-glycine(in)</text>
        <dbReference type="Rhea" id="RHEA:79407"/>
        <dbReference type="ChEBI" id="CHEBI:191202"/>
    </reaction>
</comment>
<dbReference type="PANTHER" id="PTHR23512:SF3">
    <property type="entry name" value="MAJOR FACILITATOR SUPERFAMILY DOMAIN-CONTAINING PROTEIN 1"/>
    <property type="match status" value="1"/>
</dbReference>
<evidence type="ECO:0000256" key="13">
    <source>
        <dbReference type="ARBA" id="ARBA00044893"/>
    </source>
</evidence>
<feature type="transmembrane region" description="Helical" evidence="25">
    <location>
        <begin position="325"/>
        <end position="344"/>
    </location>
</feature>
<keyword evidence="28" id="KW-1185">Reference proteome</keyword>
<evidence type="ECO:0000256" key="7">
    <source>
        <dbReference type="ARBA" id="ARBA00023228"/>
    </source>
</evidence>
<evidence type="ECO:0000256" key="10">
    <source>
        <dbReference type="ARBA" id="ARBA00044881"/>
    </source>
</evidence>
<proteinExistence type="inferred from homology"/>
<dbReference type="GO" id="GO:0005765">
    <property type="term" value="C:lysosomal membrane"/>
    <property type="evidence" value="ECO:0007669"/>
    <property type="project" value="UniProtKB-SubCell"/>
</dbReference>
<dbReference type="SUPFAM" id="SSF103473">
    <property type="entry name" value="MFS general substrate transporter"/>
    <property type="match status" value="1"/>
</dbReference>
<feature type="transmembrane region" description="Helical" evidence="25">
    <location>
        <begin position="259"/>
        <end position="281"/>
    </location>
</feature>
<evidence type="ECO:0000259" key="26">
    <source>
        <dbReference type="PROSITE" id="PS50850"/>
    </source>
</evidence>
<dbReference type="GO" id="GO:0022857">
    <property type="term" value="F:transmembrane transporter activity"/>
    <property type="evidence" value="ECO:0007669"/>
    <property type="project" value="InterPro"/>
</dbReference>
<comment type="catalytic activity">
    <reaction evidence="15">
        <text>L-arginyl-L-alpha-amino acid(out) = L-arginyl-L-alpha-amino acid(in)</text>
        <dbReference type="Rhea" id="RHEA:79371"/>
        <dbReference type="ChEBI" id="CHEBI:84315"/>
    </reaction>
</comment>
<comment type="catalytic activity">
    <reaction evidence="10">
        <text>L-alpha-aminoacyl-L-arginine(out) = L-alpha-aminoacyl-L-arginine(in)</text>
        <dbReference type="Rhea" id="RHEA:79367"/>
        <dbReference type="ChEBI" id="CHEBI:229968"/>
    </reaction>
</comment>
<evidence type="ECO:0000256" key="3">
    <source>
        <dbReference type="ARBA" id="ARBA00022448"/>
    </source>
</evidence>
<feature type="transmembrane region" description="Helical" evidence="25">
    <location>
        <begin position="111"/>
        <end position="134"/>
    </location>
</feature>
<feature type="transmembrane region" description="Helical" evidence="25">
    <location>
        <begin position="81"/>
        <end position="99"/>
    </location>
</feature>
<dbReference type="Gene3D" id="1.20.1250.20">
    <property type="entry name" value="MFS general substrate transporter like domains"/>
    <property type="match status" value="2"/>
</dbReference>
<comment type="subunit">
    <text evidence="24">Homodimer. Interacts with lysosomal protein GLMP (via lumenal domain); the interaction starts while both proteins are still in the endoplasmic reticulum and is required for stabilization of MFSD1 in lysosomes but has no direct effect on its targeting to lysosomes or transporter activity.</text>
</comment>
<comment type="catalytic activity">
    <reaction evidence="12">
        <text>L-lysyl-L-alpha-amino acid(out) = L-lysyl-L-alpha-amino acid(in)</text>
        <dbReference type="Rhea" id="RHEA:79387"/>
        <dbReference type="ChEBI" id="CHEBI:229965"/>
    </reaction>
</comment>
<evidence type="ECO:0000256" key="2">
    <source>
        <dbReference type="ARBA" id="ARBA00008335"/>
    </source>
</evidence>
<protein>
    <recommendedName>
        <fullName evidence="21">Lysosomal dipeptide transporter MFSD1</fullName>
    </recommendedName>
    <alternativeName>
        <fullName evidence="22">Major facilitator superfamily domain-containing protein 1</fullName>
    </alternativeName>
</protein>
<keyword evidence="4 25" id="KW-0812">Transmembrane</keyword>
<evidence type="ECO:0000256" key="20">
    <source>
        <dbReference type="ARBA" id="ARBA00044924"/>
    </source>
</evidence>